<evidence type="ECO:0000256" key="6">
    <source>
        <dbReference type="ARBA" id="ARBA00022777"/>
    </source>
</evidence>
<dbReference type="GO" id="GO:0004674">
    <property type="term" value="F:protein serine/threonine kinase activity"/>
    <property type="evidence" value="ECO:0007669"/>
    <property type="project" value="UniProtKB-KW"/>
</dbReference>
<dbReference type="PROSITE" id="PS50112">
    <property type="entry name" value="PAS"/>
    <property type="match status" value="1"/>
</dbReference>
<dbReference type="InterPro" id="IPR003018">
    <property type="entry name" value="GAF"/>
</dbReference>
<feature type="domain" description="Histidine kinase" evidence="12">
    <location>
        <begin position="1683"/>
        <end position="1927"/>
    </location>
</feature>
<keyword evidence="5" id="KW-0808">Transferase</keyword>
<feature type="coiled-coil region" evidence="10">
    <location>
        <begin position="1631"/>
        <end position="1676"/>
    </location>
</feature>
<keyword evidence="7" id="KW-0902">Two-component regulatory system</keyword>
<feature type="domain" description="Response regulatory" evidence="13">
    <location>
        <begin position="1953"/>
        <end position="2069"/>
    </location>
</feature>
<keyword evidence="6 16" id="KW-0418">Kinase</keyword>
<dbReference type="Pfam" id="PF00072">
    <property type="entry name" value="Response_reg"/>
    <property type="match status" value="1"/>
</dbReference>
<protein>
    <recommendedName>
        <fullName evidence="8">Circadian input-output histidine kinase CikA</fullName>
        <ecNumber evidence="3">2.7.13.3</ecNumber>
    </recommendedName>
</protein>
<evidence type="ECO:0000259" key="11">
    <source>
        <dbReference type="PROSITE" id="PS50011"/>
    </source>
</evidence>
<dbReference type="InterPro" id="IPR000719">
    <property type="entry name" value="Prot_kinase_dom"/>
</dbReference>
<dbReference type="SUPFAM" id="SSF47384">
    <property type="entry name" value="Homodimeric domain of signal transducing histidine kinase"/>
    <property type="match status" value="1"/>
</dbReference>
<dbReference type="Pfam" id="PF01590">
    <property type="entry name" value="GAF"/>
    <property type="match status" value="1"/>
</dbReference>
<dbReference type="SUPFAM" id="SSF52172">
    <property type="entry name" value="CheY-like"/>
    <property type="match status" value="1"/>
</dbReference>
<evidence type="ECO:0000259" key="15">
    <source>
        <dbReference type="PROSITE" id="PS50113"/>
    </source>
</evidence>
<dbReference type="InterPro" id="IPR000700">
    <property type="entry name" value="PAS-assoc_C"/>
</dbReference>
<evidence type="ECO:0000313" key="16">
    <source>
        <dbReference type="EMBL" id="GET38642.1"/>
    </source>
</evidence>
<dbReference type="Gene3D" id="3.40.50.2300">
    <property type="match status" value="1"/>
</dbReference>
<keyword evidence="4 9" id="KW-0597">Phosphoprotein</keyword>
<dbReference type="InterPro" id="IPR029016">
    <property type="entry name" value="GAF-like_dom_sf"/>
</dbReference>
<feature type="domain" description="PAS" evidence="14">
    <location>
        <begin position="1509"/>
        <end position="1545"/>
    </location>
</feature>
<dbReference type="SMART" id="SM00387">
    <property type="entry name" value="HATPase_c"/>
    <property type="match status" value="1"/>
</dbReference>
<dbReference type="InterPro" id="IPR004358">
    <property type="entry name" value="Sig_transdc_His_kin-like_C"/>
</dbReference>
<dbReference type="PANTHER" id="PTHR43642">
    <property type="entry name" value="HYBRID SIGNAL TRANSDUCTION HISTIDINE KINASE G"/>
    <property type="match status" value="1"/>
</dbReference>
<feature type="domain" description="Protein kinase" evidence="11">
    <location>
        <begin position="7"/>
        <end position="301"/>
    </location>
</feature>
<evidence type="ECO:0000256" key="10">
    <source>
        <dbReference type="SAM" id="Coils"/>
    </source>
</evidence>
<dbReference type="Gene3D" id="1.10.287.130">
    <property type="match status" value="1"/>
</dbReference>
<name>A0AAV3X6Z0_9CYAN</name>
<evidence type="ECO:0000256" key="8">
    <source>
        <dbReference type="ARBA" id="ARBA00074306"/>
    </source>
</evidence>
<comment type="caution">
    <text evidence="16">The sequence shown here is derived from an EMBL/GenBank/DDBJ whole genome shotgun (WGS) entry which is preliminary data.</text>
</comment>
<dbReference type="Pfam" id="PF08448">
    <property type="entry name" value="PAS_4"/>
    <property type="match status" value="1"/>
</dbReference>
<dbReference type="EMBL" id="BLAY01000049">
    <property type="protein sequence ID" value="GET38642.1"/>
    <property type="molecule type" value="Genomic_DNA"/>
</dbReference>
<dbReference type="SUPFAM" id="SSF55874">
    <property type="entry name" value="ATPase domain of HSP90 chaperone/DNA topoisomerase II/histidine kinase"/>
    <property type="match status" value="1"/>
</dbReference>
<dbReference type="InterPro" id="IPR011006">
    <property type="entry name" value="CheY-like_superfamily"/>
</dbReference>
<evidence type="ECO:0000256" key="7">
    <source>
        <dbReference type="ARBA" id="ARBA00023012"/>
    </source>
</evidence>
<dbReference type="SUPFAM" id="SSF56112">
    <property type="entry name" value="Protein kinase-like (PK-like)"/>
    <property type="match status" value="1"/>
</dbReference>
<evidence type="ECO:0000256" key="5">
    <source>
        <dbReference type="ARBA" id="ARBA00022679"/>
    </source>
</evidence>
<dbReference type="InterPro" id="IPR036097">
    <property type="entry name" value="HisK_dim/P_sf"/>
</dbReference>
<dbReference type="InterPro" id="IPR036890">
    <property type="entry name" value="HATPase_C_sf"/>
</dbReference>
<dbReference type="SUPFAM" id="SSF55781">
    <property type="entry name" value="GAF domain-like"/>
    <property type="match status" value="1"/>
</dbReference>
<dbReference type="FunFam" id="3.30.565.10:FF:000010">
    <property type="entry name" value="Sensor histidine kinase RcsC"/>
    <property type="match status" value="1"/>
</dbReference>
<dbReference type="Gene3D" id="3.30.450.40">
    <property type="match status" value="1"/>
</dbReference>
<evidence type="ECO:0000259" key="14">
    <source>
        <dbReference type="PROSITE" id="PS50112"/>
    </source>
</evidence>
<gene>
    <name evidence="16" type="ORF">MiSe_34010</name>
</gene>
<dbReference type="Pfam" id="PF00069">
    <property type="entry name" value="Pkinase"/>
    <property type="match status" value="1"/>
</dbReference>
<dbReference type="Pfam" id="PF02518">
    <property type="entry name" value="HATPase_c"/>
    <property type="match status" value="1"/>
</dbReference>
<dbReference type="CDD" id="cd00082">
    <property type="entry name" value="HisKA"/>
    <property type="match status" value="1"/>
</dbReference>
<dbReference type="Pfam" id="PF13191">
    <property type="entry name" value="AAA_16"/>
    <property type="match status" value="1"/>
</dbReference>
<evidence type="ECO:0000256" key="4">
    <source>
        <dbReference type="ARBA" id="ARBA00022553"/>
    </source>
</evidence>
<dbReference type="PROSITE" id="PS50011">
    <property type="entry name" value="PROTEIN_KINASE_DOM"/>
    <property type="match status" value="1"/>
</dbReference>
<dbReference type="Proteomes" id="UP001050975">
    <property type="component" value="Unassembled WGS sequence"/>
</dbReference>
<dbReference type="SUPFAM" id="SSF55785">
    <property type="entry name" value="PYP-like sensor domain (PAS domain)"/>
    <property type="match status" value="1"/>
</dbReference>
<feature type="domain" description="PAC" evidence="15">
    <location>
        <begin position="1586"/>
        <end position="1640"/>
    </location>
</feature>
<evidence type="ECO:0000256" key="2">
    <source>
        <dbReference type="ARBA" id="ARBA00006402"/>
    </source>
</evidence>
<dbReference type="SUPFAM" id="SSF52540">
    <property type="entry name" value="P-loop containing nucleoside triphosphate hydrolases"/>
    <property type="match status" value="1"/>
</dbReference>
<dbReference type="CDD" id="cd16922">
    <property type="entry name" value="HATPase_EvgS-ArcB-TorS-like"/>
    <property type="match status" value="1"/>
</dbReference>
<reference evidence="16" key="1">
    <citation type="submission" date="2019-10" db="EMBL/GenBank/DDBJ databases">
        <title>Draft genome sequece of Microseira wollei NIES-4236.</title>
        <authorList>
            <person name="Yamaguchi H."/>
            <person name="Suzuki S."/>
            <person name="Kawachi M."/>
        </authorList>
    </citation>
    <scope>NUCLEOTIDE SEQUENCE</scope>
    <source>
        <strain evidence="16">NIES-4236</strain>
    </source>
</reference>
<dbReference type="PROSITE" id="PS50109">
    <property type="entry name" value="HIS_KIN"/>
    <property type="match status" value="1"/>
</dbReference>
<dbReference type="SMART" id="SM00065">
    <property type="entry name" value="GAF"/>
    <property type="match status" value="1"/>
</dbReference>
<dbReference type="Gene3D" id="3.30.565.10">
    <property type="entry name" value="Histidine kinase-like ATPase, C-terminal domain"/>
    <property type="match status" value="1"/>
</dbReference>
<keyword evidence="16" id="KW-0723">Serine/threonine-protein kinase</keyword>
<dbReference type="PANTHER" id="PTHR43642:SF1">
    <property type="entry name" value="HYBRID SIGNAL TRANSDUCTION HISTIDINE KINASE G"/>
    <property type="match status" value="1"/>
</dbReference>
<dbReference type="InterPro" id="IPR013656">
    <property type="entry name" value="PAS_4"/>
</dbReference>
<evidence type="ECO:0000256" key="9">
    <source>
        <dbReference type="PROSITE-ProRule" id="PRU00169"/>
    </source>
</evidence>
<evidence type="ECO:0000256" key="3">
    <source>
        <dbReference type="ARBA" id="ARBA00012438"/>
    </source>
</evidence>
<dbReference type="InterPro" id="IPR003594">
    <property type="entry name" value="HATPase_dom"/>
</dbReference>
<dbReference type="Gene3D" id="3.30.200.20">
    <property type="entry name" value="Phosphorylase Kinase, domain 1"/>
    <property type="match status" value="1"/>
</dbReference>
<dbReference type="InterPro" id="IPR027417">
    <property type="entry name" value="P-loop_NTPase"/>
</dbReference>
<dbReference type="SMART" id="SM00448">
    <property type="entry name" value="REC"/>
    <property type="match status" value="1"/>
</dbReference>
<evidence type="ECO:0000259" key="13">
    <source>
        <dbReference type="PROSITE" id="PS50110"/>
    </source>
</evidence>
<dbReference type="CDD" id="cd00130">
    <property type="entry name" value="PAS"/>
    <property type="match status" value="1"/>
</dbReference>
<dbReference type="PROSITE" id="PS50113">
    <property type="entry name" value="PAC"/>
    <property type="match status" value="1"/>
</dbReference>
<organism evidence="16 17">
    <name type="scientific">Microseira wollei NIES-4236</name>
    <dbReference type="NCBI Taxonomy" id="2530354"/>
    <lineage>
        <taxon>Bacteria</taxon>
        <taxon>Bacillati</taxon>
        <taxon>Cyanobacteriota</taxon>
        <taxon>Cyanophyceae</taxon>
        <taxon>Oscillatoriophycideae</taxon>
        <taxon>Aerosakkonematales</taxon>
        <taxon>Aerosakkonemataceae</taxon>
        <taxon>Microseira</taxon>
    </lineage>
</organism>
<dbReference type="CDD" id="cd14014">
    <property type="entry name" value="STKc_PknB_like"/>
    <property type="match status" value="1"/>
</dbReference>
<dbReference type="InterPro" id="IPR053159">
    <property type="entry name" value="Hybrid_Histidine_Kinase"/>
</dbReference>
<keyword evidence="10" id="KW-0175">Coiled coil</keyword>
<sequence length="2158" mass="241394">MISLANVVMRDKIYESANSYVYRAIKKPDNTAVILKVLKQDYPTPAELVRYKQEYEITRSFNIPGVIKAYDLQEYQRTLVIILEDFGGESLQKLIASPPLPPPPSPDYESGEKRLEFCFLAGEQGGLAGSRLAEFLRLAIKITDILGLIHAANIIHKDINPGNIVLNPKTGEVKIIDFGIATRLTRTNPSLSHPNVLEGTLAYMSPEQTGRMNRFLDYRTDFYSLGVTFYELLAGKLPFTTTDVLELVHCHIAKQPVPPHILKEQDVPKPVSDIVMKLMAKTAEERYQTAWGIRADLAECLRQLETTGIIEEFPIGSQDISDKFQITQKLYGREKEVATLLAAFERVAGESVEKTSSPPYLRNEMMLVAGYSGIGKSALVAELYKPITKQKGYFISGKFDQFKRNIPYSAVVNAFAGLVRQLLTESQEQLNQWRGKILSALGANGQIIIDVIPEVELIVGKQPTLPELGPTEAQNRFNLVWQKFIGVFCAPEHPLVIFLDDLQWADLATLKLIQLIMTEAKTPYLFTIGAYRDNEVNSTHPLMITLDDLRKRGAIINQITLASLPLDCVSQLIAETLHSSVKNVKPLAKLVWRKTGGNPFFINEFLKAIYAENLMAFNPNVSQERWKWDLERIEAMGFTDNVVELMISKLKKLPVSTQKLLRIAACIGETFDLNTLSIISKKSLNSIDKIILYAVQLGVILPTSELDDQLLIQSYKFGHDRIQQAAYALIAEADKKAMQLQIGRLLWQNSSTERLSEEIFNIVDHLNLGIELVTNRSERNEIARLNLIAGKKAKAATAYDSAVRYLNLGREMAENSWETEYELTLNLYVEAVEAEYLNTNYNQAETLSNVVLKQAKTVLDKVKVYGTRILFYSAQNQLQTAIETGLEVLEILGVSLCLSQPQTLSVEELYNLPEMTDPYKQEAMRILMMLFAPAYSTNPALLLQISFTMVDLCIKYGNSPLAAYAYALYGLLLCGVLEDIELGYQFGKLSLRILDKFDAKEIKCRVYNKFNSFIIHWKEAARKSLEPLRETVQICLETGDIEFACYASLNYCINLSLVGEPLEYVDNQNRQSCSFMQNLKQDLPLHVNQLWNEFVGDFIKKKPDNNLGVTEKKLTRMVENNTISLIYTFYLLKTILSYFFKDAAQAVALASEAEKYQAGLSGLLPITQMPFYSSLALLSHYPNASSNEKIEELQKVDANQEKLKKWAEHAPMNFQHKYDLVAAEKARVLGENWSAASLYERAIQGAKENGYLHEEALAYELAAEFYLARGMEKIAQTYMTEARYGYVRWQATSKVKDLEERYPQFLAQKSLSSTQIATTTSNSSTTASSALDLNSVLKASQALSGEIVLGNLLGKMMKIAMENAGAQTGYLILQQRGESGNENPQWTIEASGTIESEQFQVLQSIPMGDAILSTAIVNYVIRTQKSLVLDDAAKIDDFAEDPYIVKQQPKSILCTPLLNQGQLVGILYLENNLTTGAFTPQRLEVLNLLSSQAAISIQNAKLYAQLRQSESKLMQFLEAVPVGIAVFSPNGQISYMNQTGQQILGQGARPEAAPEELGLTYQLYIAGTDQIYPTEQMPAMLALKGETVRIDNMEFHGDGKIIPLEVISTPVFDEKGNIIYSINAFADITERKQAEKLLADYNRILQQQVQERTLELQREIEERKRAEKAALAASEAKSTFLANMSHELRSPLNAILGFAQLISCDGNITPEHQDNLGIITRSGEHLLALINQVLDLAKIEAGRTTLNEVNFDLHRLLLDLENMFQLKAQEKELQLVFNKTLDVPQHIRTDEVKLRQVLINLLSNAIKFTSSGGVSVRVGLVIPNESSPLIPPTRGEDKENSTNYQLPITNYRLRFEVEDTGCGIAPEELETLFEAFVQTKAGKESQEGTGLGLTISRKFVEMMGGEMTVSSQVGKGSIFKFEIEAIAIAPASMESLPSIRRAIGLAPNQGEYRILIVDDNRDNRQLLLLMLSRFGFELQQASNGVEAMEIWQAFEPQLIFMDMRMPIMDGMEATKRIKATAKGQETAIVALTASSLEEERAAILAAGCDDFIRKPFLTTEILDALHKHIGVQYLYDQPAAPIGSTATSSDILSRSAIAALPADLIADFRQAIIDLDVEIIQTYIDRIQKHDRSLADALAALAKNFEFEQILALINPET</sequence>
<dbReference type="GO" id="GO:0000155">
    <property type="term" value="F:phosphorelay sensor kinase activity"/>
    <property type="evidence" value="ECO:0007669"/>
    <property type="project" value="InterPro"/>
</dbReference>
<dbReference type="Gene3D" id="3.40.50.300">
    <property type="entry name" value="P-loop containing nucleotide triphosphate hydrolases"/>
    <property type="match status" value="1"/>
</dbReference>
<evidence type="ECO:0000313" key="17">
    <source>
        <dbReference type="Proteomes" id="UP001050975"/>
    </source>
</evidence>
<dbReference type="SMART" id="SM00388">
    <property type="entry name" value="HisKA"/>
    <property type="match status" value="1"/>
</dbReference>
<dbReference type="Gene3D" id="1.10.510.10">
    <property type="entry name" value="Transferase(Phosphotransferase) domain 1"/>
    <property type="match status" value="1"/>
</dbReference>
<comment type="similarity">
    <text evidence="2">In the N-terminal section; belongs to the phytochrome family.</text>
</comment>
<accession>A0AAV3X6Z0</accession>
<dbReference type="GO" id="GO:0005524">
    <property type="term" value="F:ATP binding"/>
    <property type="evidence" value="ECO:0007669"/>
    <property type="project" value="InterPro"/>
</dbReference>
<feature type="modified residue" description="4-aspartylphosphate" evidence="9">
    <location>
        <position position="2002"/>
    </location>
</feature>
<dbReference type="InterPro" id="IPR035965">
    <property type="entry name" value="PAS-like_dom_sf"/>
</dbReference>
<dbReference type="Gene3D" id="3.30.450.20">
    <property type="entry name" value="PAS domain"/>
    <property type="match status" value="1"/>
</dbReference>
<dbReference type="PRINTS" id="PR00344">
    <property type="entry name" value="BCTRLSENSOR"/>
</dbReference>
<evidence type="ECO:0000256" key="1">
    <source>
        <dbReference type="ARBA" id="ARBA00000085"/>
    </source>
</evidence>
<dbReference type="NCBIfam" id="TIGR00229">
    <property type="entry name" value="sensory_box"/>
    <property type="match status" value="1"/>
</dbReference>
<dbReference type="CDD" id="cd17546">
    <property type="entry name" value="REC_hyHK_CKI1_RcsC-like"/>
    <property type="match status" value="1"/>
</dbReference>
<proteinExistence type="inferred from homology"/>
<dbReference type="InterPro" id="IPR011009">
    <property type="entry name" value="Kinase-like_dom_sf"/>
</dbReference>
<comment type="catalytic activity">
    <reaction evidence="1">
        <text>ATP + protein L-histidine = ADP + protein N-phospho-L-histidine.</text>
        <dbReference type="EC" id="2.7.13.3"/>
    </reaction>
</comment>
<evidence type="ECO:0000259" key="12">
    <source>
        <dbReference type="PROSITE" id="PS50109"/>
    </source>
</evidence>
<dbReference type="InterPro" id="IPR041664">
    <property type="entry name" value="AAA_16"/>
</dbReference>
<dbReference type="InterPro" id="IPR003661">
    <property type="entry name" value="HisK_dim/P_dom"/>
</dbReference>
<dbReference type="EC" id="2.7.13.3" evidence="3"/>
<dbReference type="InterPro" id="IPR000014">
    <property type="entry name" value="PAS"/>
</dbReference>
<keyword evidence="17" id="KW-1185">Reference proteome</keyword>
<dbReference type="InterPro" id="IPR005467">
    <property type="entry name" value="His_kinase_dom"/>
</dbReference>
<dbReference type="PROSITE" id="PS50110">
    <property type="entry name" value="RESPONSE_REGULATORY"/>
    <property type="match status" value="1"/>
</dbReference>
<dbReference type="InterPro" id="IPR001789">
    <property type="entry name" value="Sig_transdc_resp-reg_receiver"/>
</dbReference>
<dbReference type="Pfam" id="PF00512">
    <property type="entry name" value="HisKA"/>
    <property type="match status" value="1"/>
</dbReference>